<evidence type="ECO:0000259" key="11">
    <source>
        <dbReference type="PROSITE" id="PS51384"/>
    </source>
</evidence>
<dbReference type="SUPFAM" id="SSF63380">
    <property type="entry name" value="Riboflavin synthase domain-like"/>
    <property type="match status" value="1"/>
</dbReference>
<dbReference type="PANTHER" id="PTHR43396">
    <property type="entry name" value="FLAVOHEMOPROTEIN"/>
    <property type="match status" value="1"/>
</dbReference>
<gene>
    <name evidence="12" type="ORF">TOLI1172_LOCUS2331</name>
</gene>
<dbReference type="InterPro" id="IPR012292">
    <property type="entry name" value="Globin/Proto"/>
</dbReference>
<dbReference type="GO" id="GO:0005344">
    <property type="term" value="F:oxygen carrier activity"/>
    <property type="evidence" value="ECO:0007669"/>
    <property type="project" value="UniProtKB-KW"/>
</dbReference>
<dbReference type="EMBL" id="HBFP01003268">
    <property type="protein sequence ID" value="CAD8817942.1"/>
    <property type="molecule type" value="Transcribed_RNA"/>
</dbReference>
<dbReference type="GO" id="GO:0008941">
    <property type="term" value="F:nitric oxide dioxygenase NAD(P)H activity"/>
    <property type="evidence" value="ECO:0007669"/>
    <property type="project" value="UniProtKB-EC"/>
</dbReference>
<evidence type="ECO:0000256" key="1">
    <source>
        <dbReference type="ARBA" id="ARBA00006401"/>
    </source>
</evidence>
<dbReference type="GO" id="GO:0046210">
    <property type="term" value="P:nitric oxide catabolic process"/>
    <property type="evidence" value="ECO:0007669"/>
    <property type="project" value="TreeGrafter"/>
</dbReference>
<dbReference type="InterPro" id="IPR017938">
    <property type="entry name" value="Riboflavin_synthase-like_b-brl"/>
</dbReference>
<comment type="catalytic activity">
    <reaction evidence="8">
        <text>2 nitric oxide + NADPH + 2 O2 = 2 nitrate + NADP(+) + H(+)</text>
        <dbReference type="Rhea" id="RHEA:19465"/>
        <dbReference type="ChEBI" id="CHEBI:15378"/>
        <dbReference type="ChEBI" id="CHEBI:15379"/>
        <dbReference type="ChEBI" id="CHEBI:16480"/>
        <dbReference type="ChEBI" id="CHEBI:17632"/>
        <dbReference type="ChEBI" id="CHEBI:57783"/>
        <dbReference type="ChEBI" id="CHEBI:58349"/>
        <dbReference type="EC" id="1.14.12.17"/>
    </reaction>
</comment>
<keyword evidence="9" id="KW-0561">Oxygen transport</keyword>
<organism evidence="12">
    <name type="scientific">Timspurckia oligopyrenoides</name>
    <dbReference type="NCBI Taxonomy" id="708627"/>
    <lineage>
        <taxon>Eukaryota</taxon>
        <taxon>Rhodophyta</taxon>
        <taxon>Bangiophyceae</taxon>
        <taxon>Porphyridiales</taxon>
        <taxon>Porphyridiaceae</taxon>
        <taxon>Timspurckia</taxon>
    </lineage>
</organism>
<evidence type="ECO:0000256" key="4">
    <source>
        <dbReference type="ARBA" id="ARBA00022723"/>
    </source>
</evidence>
<dbReference type="SUPFAM" id="SSF46458">
    <property type="entry name" value="Globin-like"/>
    <property type="match status" value="1"/>
</dbReference>
<keyword evidence="6" id="KW-0520">NAD</keyword>
<dbReference type="Pfam" id="PF00042">
    <property type="entry name" value="Globin"/>
    <property type="match status" value="1"/>
</dbReference>
<evidence type="ECO:0000259" key="10">
    <source>
        <dbReference type="PROSITE" id="PS01033"/>
    </source>
</evidence>
<reference evidence="12" key="1">
    <citation type="submission" date="2021-01" db="EMBL/GenBank/DDBJ databases">
        <authorList>
            <person name="Corre E."/>
            <person name="Pelletier E."/>
            <person name="Niang G."/>
            <person name="Scheremetjew M."/>
            <person name="Finn R."/>
            <person name="Kale V."/>
            <person name="Holt S."/>
            <person name="Cochrane G."/>
            <person name="Meng A."/>
            <person name="Brown T."/>
            <person name="Cohen L."/>
        </authorList>
    </citation>
    <scope>NUCLEOTIDE SEQUENCE</scope>
    <source>
        <strain evidence="12">CCMP3278</strain>
    </source>
</reference>
<dbReference type="GO" id="GO:0071949">
    <property type="term" value="F:FAD binding"/>
    <property type="evidence" value="ECO:0007669"/>
    <property type="project" value="TreeGrafter"/>
</dbReference>
<comment type="similarity">
    <text evidence="1">In the C-terminal section; belongs to the flavoprotein pyridine nucleotide cytochrome reductase family.</text>
</comment>
<dbReference type="PROSITE" id="PS01033">
    <property type="entry name" value="GLOBIN"/>
    <property type="match status" value="1"/>
</dbReference>
<accession>A0A7S0ZD16</accession>
<comment type="catalytic activity">
    <reaction evidence="7">
        <text>2 nitric oxide + NADH + 2 O2 = 2 nitrate + NAD(+) + H(+)</text>
        <dbReference type="Rhea" id="RHEA:19469"/>
        <dbReference type="ChEBI" id="CHEBI:15378"/>
        <dbReference type="ChEBI" id="CHEBI:15379"/>
        <dbReference type="ChEBI" id="CHEBI:16480"/>
        <dbReference type="ChEBI" id="CHEBI:17632"/>
        <dbReference type="ChEBI" id="CHEBI:57540"/>
        <dbReference type="ChEBI" id="CHEBI:57945"/>
        <dbReference type="EC" id="1.14.12.17"/>
    </reaction>
</comment>
<feature type="domain" description="Globin" evidence="10">
    <location>
        <begin position="5"/>
        <end position="152"/>
    </location>
</feature>
<keyword evidence="9" id="KW-0813">Transport</keyword>
<dbReference type="InterPro" id="IPR009050">
    <property type="entry name" value="Globin-like_sf"/>
</dbReference>
<evidence type="ECO:0000256" key="7">
    <source>
        <dbReference type="ARBA" id="ARBA00048649"/>
    </source>
</evidence>
<keyword evidence="5" id="KW-0408">Iron</keyword>
<dbReference type="GO" id="GO:0009636">
    <property type="term" value="P:response to toxic substance"/>
    <property type="evidence" value="ECO:0007669"/>
    <property type="project" value="UniProtKB-KW"/>
</dbReference>
<dbReference type="InterPro" id="IPR017927">
    <property type="entry name" value="FAD-bd_FR_type"/>
</dbReference>
<dbReference type="EC" id="1.14.12.17" evidence="2"/>
<sequence length="290" mass="32853">MAKLNMTPTEIELMQKSANMLQGRGPEVATKMYDNFFSKHPEMKFYFSTCFLGKKADEDGKTQTTLMAKVMAHILFQFCIHIDDLDKFKEDCERVSAKHVSRGIKPEFYPFLGEALILALKEVIGSEASDDVLSAWRKAYDHIASLFIETEKKLSAEVRDQPGGWEGFRKFTIVDRVEEADANSMTTDSDDELDETETKSVFTLEPVDGNKTLPAHKFGQYVCIRYQMGDVTTHRNYTLQSITDNKLVIAVKHMDEAPTSKYMLENWKLGFGVETSPPVGTFLLLESLAV</sequence>
<dbReference type="GO" id="GO:0020037">
    <property type="term" value="F:heme binding"/>
    <property type="evidence" value="ECO:0007669"/>
    <property type="project" value="InterPro"/>
</dbReference>
<evidence type="ECO:0000256" key="2">
    <source>
        <dbReference type="ARBA" id="ARBA00012229"/>
    </source>
</evidence>
<protein>
    <recommendedName>
        <fullName evidence="2">nitric oxide dioxygenase</fullName>
        <ecNumber evidence="2">1.14.12.17</ecNumber>
    </recommendedName>
</protein>
<dbReference type="GO" id="GO:0019825">
    <property type="term" value="F:oxygen binding"/>
    <property type="evidence" value="ECO:0007669"/>
    <property type="project" value="InterPro"/>
</dbReference>
<keyword evidence="4" id="KW-0479">Metal-binding</keyword>
<comment type="similarity">
    <text evidence="9">Belongs to the globin family.</text>
</comment>
<feature type="domain" description="FAD-binding FR-type" evidence="11">
    <location>
        <begin position="166"/>
        <end position="285"/>
    </location>
</feature>
<dbReference type="Gene3D" id="1.10.490.10">
    <property type="entry name" value="Globins"/>
    <property type="match status" value="1"/>
</dbReference>
<proteinExistence type="inferred from homology"/>
<evidence type="ECO:0000256" key="6">
    <source>
        <dbReference type="ARBA" id="ARBA00023027"/>
    </source>
</evidence>
<evidence type="ECO:0000313" key="12">
    <source>
        <dbReference type="EMBL" id="CAD8817942.1"/>
    </source>
</evidence>
<name>A0A7S0ZD16_9RHOD</name>
<keyword evidence="3 9" id="KW-0349">Heme</keyword>
<dbReference type="GO" id="GO:0046872">
    <property type="term" value="F:metal ion binding"/>
    <property type="evidence" value="ECO:0007669"/>
    <property type="project" value="UniProtKB-KW"/>
</dbReference>
<dbReference type="GO" id="GO:0071500">
    <property type="term" value="P:cellular response to nitrosative stress"/>
    <property type="evidence" value="ECO:0007669"/>
    <property type="project" value="TreeGrafter"/>
</dbReference>
<dbReference type="Gene3D" id="2.40.30.10">
    <property type="entry name" value="Translation factors"/>
    <property type="match status" value="1"/>
</dbReference>
<evidence type="ECO:0000256" key="3">
    <source>
        <dbReference type="ARBA" id="ARBA00022617"/>
    </source>
</evidence>
<dbReference type="AlphaFoldDB" id="A0A7S0ZD16"/>
<evidence type="ECO:0000256" key="8">
    <source>
        <dbReference type="ARBA" id="ARBA00049433"/>
    </source>
</evidence>
<dbReference type="PANTHER" id="PTHR43396:SF3">
    <property type="entry name" value="FLAVOHEMOPROTEIN"/>
    <property type="match status" value="1"/>
</dbReference>
<evidence type="ECO:0000256" key="5">
    <source>
        <dbReference type="ARBA" id="ARBA00023004"/>
    </source>
</evidence>
<dbReference type="PROSITE" id="PS51384">
    <property type="entry name" value="FAD_FR"/>
    <property type="match status" value="1"/>
</dbReference>
<dbReference type="InterPro" id="IPR000971">
    <property type="entry name" value="Globin"/>
</dbReference>
<evidence type="ECO:0000256" key="9">
    <source>
        <dbReference type="RuleBase" id="RU000356"/>
    </source>
</evidence>